<dbReference type="EMBL" id="FNUK01000008">
    <property type="protein sequence ID" value="SEF71554.1"/>
    <property type="molecule type" value="Genomic_DNA"/>
</dbReference>
<evidence type="ECO:0000313" key="2">
    <source>
        <dbReference type="Proteomes" id="UP000242850"/>
    </source>
</evidence>
<dbReference type="Proteomes" id="UP000242850">
    <property type="component" value="Unassembled WGS sequence"/>
</dbReference>
<dbReference type="InterPro" id="IPR036388">
    <property type="entry name" value="WH-like_DNA-bd_sf"/>
</dbReference>
<dbReference type="Gene3D" id="1.10.10.10">
    <property type="entry name" value="Winged helix-like DNA-binding domain superfamily/Winged helix DNA-binding domain"/>
    <property type="match status" value="1"/>
</dbReference>
<name>A0A1H5U949_9CLOT</name>
<gene>
    <name evidence="1" type="ORF">SAMN05660865_00833</name>
</gene>
<protein>
    <recommendedName>
        <fullName evidence="3">DUF4364 domain-containing protein</fullName>
    </recommendedName>
</protein>
<dbReference type="Pfam" id="PF14277">
    <property type="entry name" value="DUF4364"/>
    <property type="match status" value="1"/>
</dbReference>
<accession>A0A1H5U949</accession>
<dbReference type="RefSeq" id="WP_103895823.1">
    <property type="nucleotide sequence ID" value="NZ_FNUK01000008.1"/>
</dbReference>
<organism evidence="1 2">
    <name type="scientific">Caloramator fervidus</name>
    <dbReference type="NCBI Taxonomy" id="29344"/>
    <lineage>
        <taxon>Bacteria</taxon>
        <taxon>Bacillati</taxon>
        <taxon>Bacillota</taxon>
        <taxon>Clostridia</taxon>
        <taxon>Eubacteriales</taxon>
        <taxon>Clostridiaceae</taxon>
        <taxon>Caloramator</taxon>
    </lineage>
</organism>
<dbReference type="OrthoDB" id="9783597at2"/>
<sequence length="173" mass="20653">MYRDTSELAENKLLILYILNKIEAPITNSYLTQIILENNLINYFSLQQYISELIENGFIDTIKQINKQLLKISTKGKRTLEFFIDRVPENKLKLIDDYLKNQSKEPEDKYTAFSRYESIGNEYFVDIKLLEKEKIIFDLRLRTSSFEKATSICQSWEKNYLTIYENIMNIFKE</sequence>
<proteinExistence type="predicted"/>
<evidence type="ECO:0000313" key="1">
    <source>
        <dbReference type="EMBL" id="SEF71554.1"/>
    </source>
</evidence>
<dbReference type="AlphaFoldDB" id="A0A1H5U949"/>
<reference evidence="2" key="1">
    <citation type="submission" date="2016-10" db="EMBL/GenBank/DDBJ databases">
        <authorList>
            <person name="Varghese N."/>
            <person name="Submissions S."/>
        </authorList>
    </citation>
    <scope>NUCLEOTIDE SEQUENCE [LARGE SCALE GENOMIC DNA]</scope>
    <source>
        <strain evidence="2">DSM 5463</strain>
    </source>
</reference>
<evidence type="ECO:0008006" key="3">
    <source>
        <dbReference type="Google" id="ProtNLM"/>
    </source>
</evidence>
<dbReference type="InterPro" id="IPR025374">
    <property type="entry name" value="DUF4364"/>
</dbReference>
<keyword evidence="2" id="KW-1185">Reference proteome</keyword>